<sequence>MKENKKNRKYIIICLSLWLVFCISLLVSYKEEWTVFINEQHIVYHEGINENGKTKKLNEGDSLIQKFKADYSEMTGIALKMNAESVKKCVVKVKLISEEDNKCIQSWKQDLGEVKNNNYYNFTLKKTLKNTKNNKYIVQIDVLKTEGKAAYINLYNREDGSHTTLLCNNKKMKGVISYQIENGIHIALKKYAFAFFVGTAICFSGMLFGCLKKKKIEKLFVFSAAVIGIMYIFAISPFSVPDESRHFATAYAQSSSITGKQTLDAEGRVIMNSSIWTQGQDPTRDSYIEAVNGMTGHYEKGKNISTIPPLNGPYYFAYIPQVIGLVCARMIGLNPIQIVYAGRISALLIYCLIMYLAIKIMPYKKSMLYVIGMLPMTLQQVMSYSYDSTLIDLSFLMFAILVNQITREEGDIDKKIWVVFVVSMVIVATIKFVYLPMWGLILFVSSGTKRKKIKKYIGCAVGIIMSGGVILLSKIGTIQAAVQTGTAAVDASAEKVSLSYCLQNPKLSIEIVWRTLERMSSDYLEQLVGTSLGRLNISIPVIILVGFVAILFISMLEVKNENIHIPRTVRYWSIFSILIVGGMVLASMFLGWTPIGSNMIQGVQGRYFLPVLPLVGVIYNNKTIVLEKRLDNYLMIICVFLNCYTLYFVILSGVIKEALG</sequence>
<dbReference type="Pfam" id="PF09913">
    <property type="entry name" value="DUF2142"/>
    <property type="match status" value="1"/>
</dbReference>
<feature type="transmembrane region" description="Helical" evidence="1">
    <location>
        <begin position="218"/>
        <end position="238"/>
    </location>
</feature>
<evidence type="ECO:0000313" key="3">
    <source>
        <dbReference type="Proteomes" id="UP000095597"/>
    </source>
</evidence>
<dbReference type="RefSeq" id="WP_055213670.1">
    <property type="nucleotide sequence ID" value="NZ_CYXO01000003.1"/>
</dbReference>
<organism evidence="2 3">
    <name type="scientific">Dorea longicatena</name>
    <dbReference type="NCBI Taxonomy" id="88431"/>
    <lineage>
        <taxon>Bacteria</taxon>
        <taxon>Bacillati</taxon>
        <taxon>Bacillota</taxon>
        <taxon>Clostridia</taxon>
        <taxon>Lachnospirales</taxon>
        <taxon>Lachnospiraceae</taxon>
        <taxon>Dorea</taxon>
    </lineage>
</organism>
<feature type="transmembrane region" description="Helical" evidence="1">
    <location>
        <begin position="191"/>
        <end position="211"/>
    </location>
</feature>
<keyword evidence="1" id="KW-1133">Transmembrane helix</keyword>
<keyword evidence="1" id="KW-0812">Transmembrane</keyword>
<feature type="transmembrane region" description="Helical" evidence="1">
    <location>
        <begin position="417"/>
        <end position="444"/>
    </location>
</feature>
<feature type="transmembrane region" description="Helical" evidence="1">
    <location>
        <begin position="633"/>
        <end position="655"/>
    </location>
</feature>
<evidence type="ECO:0000256" key="1">
    <source>
        <dbReference type="SAM" id="Phobius"/>
    </source>
</evidence>
<proteinExistence type="predicted"/>
<feature type="transmembrane region" description="Helical" evidence="1">
    <location>
        <begin position="537"/>
        <end position="558"/>
    </location>
</feature>
<feature type="transmembrane region" description="Helical" evidence="1">
    <location>
        <begin position="338"/>
        <end position="358"/>
    </location>
</feature>
<feature type="transmembrane region" description="Helical" evidence="1">
    <location>
        <begin position="456"/>
        <end position="475"/>
    </location>
</feature>
<keyword evidence="1" id="KW-0472">Membrane</keyword>
<dbReference type="EMBL" id="CYXO01000003">
    <property type="protein sequence ID" value="CUM81624.1"/>
    <property type="molecule type" value="Genomic_DNA"/>
</dbReference>
<reference evidence="2 3" key="1">
    <citation type="submission" date="2015-09" db="EMBL/GenBank/DDBJ databases">
        <authorList>
            <consortium name="Pathogen Informatics"/>
        </authorList>
    </citation>
    <scope>NUCLEOTIDE SEQUENCE [LARGE SCALE GENOMIC DNA]</scope>
    <source>
        <strain evidence="2 3">2789STDY5834961</strain>
    </source>
</reference>
<dbReference type="OrthoDB" id="2220917at2"/>
<protein>
    <submittedName>
        <fullName evidence="2">Predicted membrane protein</fullName>
    </submittedName>
</protein>
<dbReference type="AlphaFoldDB" id="A0A173RU13"/>
<feature type="transmembrane region" description="Helical" evidence="1">
    <location>
        <begin position="604"/>
        <end position="621"/>
    </location>
</feature>
<feature type="transmembrane region" description="Helical" evidence="1">
    <location>
        <begin position="570"/>
        <end position="592"/>
    </location>
</feature>
<evidence type="ECO:0000313" key="2">
    <source>
        <dbReference type="EMBL" id="CUM81624.1"/>
    </source>
</evidence>
<dbReference type="Proteomes" id="UP000095597">
    <property type="component" value="Unassembled WGS sequence"/>
</dbReference>
<name>A0A173RU13_9FIRM</name>
<gene>
    <name evidence="2" type="ORF">ERS852573_00662</name>
</gene>
<accession>A0A173RU13</accession>
<dbReference type="InterPro" id="IPR018674">
    <property type="entry name" value="DUF2142_membrane"/>
</dbReference>